<reference evidence="2" key="1">
    <citation type="journal article" date="2014" name="Int. J. Syst. Evol. Microbiol.">
        <title>Complete genome sequence of Corynebacterium casei LMG S-19264T (=DSM 44701T), isolated from a smear-ripened cheese.</title>
        <authorList>
            <consortium name="US DOE Joint Genome Institute (JGI-PGF)"/>
            <person name="Walter F."/>
            <person name="Albersmeier A."/>
            <person name="Kalinowski J."/>
            <person name="Ruckert C."/>
        </authorList>
    </citation>
    <scope>NUCLEOTIDE SEQUENCE</scope>
    <source>
        <strain evidence="2">JCM 3313</strain>
    </source>
</reference>
<reference evidence="2" key="2">
    <citation type="submission" date="2020-09" db="EMBL/GenBank/DDBJ databases">
        <authorList>
            <person name="Sun Q."/>
            <person name="Ohkuma M."/>
        </authorList>
    </citation>
    <scope>NUCLEOTIDE SEQUENCE</scope>
    <source>
        <strain evidence="2">JCM 3313</strain>
    </source>
</reference>
<dbReference type="AlphaFoldDB" id="A0A918EEH4"/>
<feature type="compositionally biased region" description="Pro residues" evidence="1">
    <location>
        <begin position="1"/>
        <end position="11"/>
    </location>
</feature>
<sequence length="53" mass="5839">MTENDAPPPDDPTAEPDPEEFAEEAGVDPTPQQVDEYLELAEEQPPWSNPSDT</sequence>
<proteinExistence type="predicted"/>
<evidence type="ECO:0000256" key="1">
    <source>
        <dbReference type="SAM" id="MobiDB-lite"/>
    </source>
</evidence>
<organism evidence="2 3">
    <name type="scientific">Saccharothrix coeruleofusca</name>
    <dbReference type="NCBI Taxonomy" id="33919"/>
    <lineage>
        <taxon>Bacteria</taxon>
        <taxon>Bacillati</taxon>
        <taxon>Actinomycetota</taxon>
        <taxon>Actinomycetes</taxon>
        <taxon>Pseudonocardiales</taxon>
        <taxon>Pseudonocardiaceae</taxon>
        <taxon>Saccharothrix</taxon>
    </lineage>
</organism>
<dbReference type="RefSeq" id="WP_189223492.1">
    <property type="nucleotide sequence ID" value="NZ_BMRG01000004.1"/>
</dbReference>
<keyword evidence="3" id="KW-1185">Reference proteome</keyword>
<evidence type="ECO:0000313" key="2">
    <source>
        <dbReference type="EMBL" id="GGP52710.1"/>
    </source>
</evidence>
<dbReference type="Proteomes" id="UP000639606">
    <property type="component" value="Unassembled WGS sequence"/>
</dbReference>
<feature type="compositionally biased region" description="Acidic residues" evidence="1">
    <location>
        <begin position="12"/>
        <end position="26"/>
    </location>
</feature>
<name>A0A918EEH4_9PSEU</name>
<feature type="region of interest" description="Disordered" evidence="1">
    <location>
        <begin position="1"/>
        <end position="33"/>
    </location>
</feature>
<evidence type="ECO:0000313" key="3">
    <source>
        <dbReference type="Proteomes" id="UP000639606"/>
    </source>
</evidence>
<accession>A0A918EEH4</accession>
<comment type="caution">
    <text evidence="2">The sequence shown here is derived from an EMBL/GenBank/DDBJ whole genome shotgun (WGS) entry which is preliminary data.</text>
</comment>
<dbReference type="EMBL" id="BMRG01000004">
    <property type="protein sequence ID" value="GGP52710.1"/>
    <property type="molecule type" value="Genomic_DNA"/>
</dbReference>
<protein>
    <submittedName>
        <fullName evidence="2">Uncharacterized protein</fullName>
    </submittedName>
</protein>
<gene>
    <name evidence="2" type="ORF">GCM10010185_26030</name>
</gene>